<dbReference type="EMBL" id="JBHSFN010000011">
    <property type="protein sequence ID" value="MFC4588307.1"/>
    <property type="molecule type" value="Genomic_DNA"/>
</dbReference>
<gene>
    <name evidence="2" type="ORF">ACFO8L_19615</name>
</gene>
<keyword evidence="3" id="KW-1185">Reference proteome</keyword>
<dbReference type="Proteomes" id="UP001595891">
    <property type="component" value="Unassembled WGS sequence"/>
</dbReference>
<evidence type="ECO:0000259" key="1">
    <source>
        <dbReference type="PROSITE" id="PS50943"/>
    </source>
</evidence>
<feature type="domain" description="HTH cro/C1-type" evidence="1">
    <location>
        <begin position="35"/>
        <end position="65"/>
    </location>
</feature>
<dbReference type="Pfam" id="PF13560">
    <property type="entry name" value="HTH_31"/>
    <property type="match status" value="1"/>
</dbReference>
<dbReference type="CDD" id="cd00093">
    <property type="entry name" value="HTH_XRE"/>
    <property type="match status" value="1"/>
</dbReference>
<proteinExistence type="predicted"/>
<organism evidence="2 3">
    <name type="scientific">Sphaerisporangium corydalis</name>
    <dbReference type="NCBI Taxonomy" id="1441875"/>
    <lineage>
        <taxon>Bacteria</taxon>
        <taxon>Bacillati</taxon>
        <taxon>Actinomycetota</taxon>
        <taxon>Actinomycetes</taxon>
        <taxon>Streptosporangiales</taxon>
        <taxon>Streptosporangiaceae</taxon>
        <taxon>Sphaerisporangium</taxon>
    </lineage>
</organism>
<accession>A0ABV9EI94</accession>
<dbReference type="Gene3D" id="1.10.260.40">
    <property type="entry name" value="lambda repressor-like DNA-binding domains"/>
    <property type="match status" value="1"/>
</dbReference>
<dbReference type="InterPro" id="IPR010982">
    <property type="entry name" value="Lambda_DNA-bd_dom_sf"/>
</dbReference>
<evidence type="ECO:0000313" key="2">
    <source>
        <dbReference type="EMBL" id="MFC4588307.1"/>
    </source>
</evidence>
<dbReference type="PROSITE" id="PS50943">
    <property type="entry name" value="HTH_CROC1"/>
    <property type="match status" value="1"/>
</dbReference>
<dbReference type="RefSeq" id="WP_262847960.1">
    <property type="nucleotide sequence ID" value="NZ_JANZYP010000069.1"/>
</dbReference>
<dbReference type="SUPFAM" id="SSF47413">
    <property type="entry name" value="lambda repressor-like DNA-binding domains"/>
    <property type="match status" value="1"/>
</dbReference>
<comment type="caution">
    <text evidence="2">The sequence shown here is derived from an EMBL/GenBank/DDBJ whole genome shotgun (WGS) entry which is preliminary data.</text>
</comment>
<name>A0ABV9EI94_9ACTN</name>
<reference evidence="3" key="1">
    <citation type="journal article" date="2019" name="Int. J. Syst. Evol. Microbiol.">
        <title>The Global Catalogue of Microorganisms (GCM) 10K type strain sequencing project: providing services to taxonomists for standard genome sequencing and annotation.</title>
        <authorList>
            <consortium name="The Broad Institute Genomics Platform"/>
            <consortium name="The Broad Institute Genome Sequencing Center for Infectious Disease"/>
            <person name="Wu L."/>
            <person name="Ma J."/>
        </authorList>
    </citation>
    <scope>NUCLEOTIDE SEQUENCE [LARGE SCALE GENOMIC DNA]</scope>
    <source>
        <strain evidence="3">CCUG 49560</strain>
    </source>
</reference>
<dbReference type="InterPro" id="IPR001387">
    <property type="entry name" value="Cro/C1-type_HTH"/>
</dbReference>
<sequence>MRRARSPYRLEGLNLPRGSDVDPHESPRALFAFELRRYRTSAHLTQKQLAQRIGFSESLVAMVESMKRHASGHFARLCDEALGLDGVMTRLYVATTWNAAPEHFRPWLEEEQDATGLRSWEPMVIPGLVQTEEYAREMFATAPNVTPEEIEERLAGRMRRQAILRGDNPPSISLVMDQSVLHRRIGAARIMEEQLRYLLEIADQPTVLIQIVPNEAGAHCGLAGGFIIAEKNGTPYAAFAEGQPRGRTFAEQSDIARLLLRYDRIRAEALPLKASVKLIEGMVNKSG</sequence>
<dbReference type="Pfam" id="PF19054">
    <property type="entry name" value="DUF5753"/>
    <property type="match status" value="1"/>
</dbReference>
<evidence type="ECO:0000313" key="3">
    <source>
        <dbReference type="Proteomes" id="UP001595891"/>
    </source>
</evidence>
<dbReference type="InterPro" id="IPR043917">
    <property type="entry name" value="DUF5753"/>
</dbReference>
<dbReference type="SMART" id="SM00530">
    <property type="entry name" value="HTH_XRE"/>
    <property type="match status" value="1"/>
</dbReference>
<protein>
    <submittedName>
        <fullName evidence="2">Scr1 family TA system antitoxin-like transcriptional regulator</fullName>
    </submittedName>
</protein>